<comment type="similarity">
    <text evidence="2">Belongs to the peptidase S49 family.</text>
</comment>
<protein>
    <submittedName>
        <fullName evidence="10">Protease-4</fullName>
    </submittedName>
</protein>
<dbReference type="CDD" id="cd07023">
    <property type="entry name" value="S49_Sppa_N_C"/>
    <property type="match status" value="1"/>
</dbReference>
<dbReference type="InterPro" id="IPR002142">
    <property type="entry name" value="Peptidase_S49"/>
</dbReference>
<evidence type="ECO:0000259" key="9">
    <source>
        <dbReference type="Pfam" id="PF01343"/>
    </source>
</evidence>
<evidence type="ECO:0000256" key="2">
    <source>
        <dbReference type="ARBA" id="ARBA00008683"/>
    </source>
</evidence>
<keyword evidence="3 10" id="KW-0645">Protease</keyword>
<dbReference type="EMBL" id="RBIM01000007">
    <property type="protein sequence ID" value="RKQ95186.1"/>
    <property type="molecule type" value="Genomic_DNA"/>
</dbReference>
<organism evidence="10 11">
    <name type="scientific">Maricaulis maris</name>
    <dbReference type="NCBI Taxonomy" id="74318"/>
    <lineage>
        <taxon>Bacteria</taxon>
        <taxon>Pseudomonadati</taxon>
        <taxon>Pseudomonadota</taxon>
        <taxon>Alphaproteobacteria</taxon>
        <taxon>Maricaulales</taxon>
        <taxon>Maricaulaceae</taxon>
        <taxon>Maricaulis</taxon>
    </lineage>
</organism>
<keyword evidence="4" id="KW-0378">Hydrolase</keyword>
<dbReference type="AlphaFoldDB" id="A0A495D121"/>
<dbReference type="PANTHER" id="PTHR33209:SF1">
    <property type="entry name" value="PEPTIDASE S49 DOMAIN-CONTAINING PROTEIN"/>
    <property type="match status" value="1"/>
</dbReference>
<feature type="domain" description="Peptidase S49" evidence="9">
    <location>
        <begin position="387"/>
        <end position="538"/>
    </location>
</feature>
<dbReference type="Gene3D" id="3.90.226.10">
    <property type="entry name" value="2-enoyl-CoA Hydratase, Chain A, domain 1"/>
    <property type="match status" value="2"/>
</dbReference>
<dbReference type="InterPro" id="IPR047217">
    <property type="entry name" value="S49_SppA_67K_type_N"/>
</dbReference>
<proteinExistence type="inferred from homology"/>
<sequence>MQDLQLIMKARGERALMKQFWITFFGSIVGVVVGSLLTVVLGVFLIGAMIGAMMEGARTETALPQTAMVLELDLRDGRLDSPSRTPFGFAEPLAVVDVVRTLEQAETDNRVAGLFIRANEFGMSPGAAEEIRDAIADFRAAGKFVVTHAQGFEGTSVTGYFAVSGSDQIWLQDTANFTPAGLASEVTFLGGLFEHFDAVPQFEQFHEYKNAANTYTQSDFTEAHREATLSYMGSIYDTAVRRIATDRSLDEAALRDVFETAPHTAEEAEALGLVDQLGHVIEAREATLARVGAGGSFVEIGQYHAQAVPAWNNGPVIALIEGQGAIVTGTPTASPFGGEDMIGGDVMSEAILDAADDPSVRAIVIRVDSPGGSAIASDQVWHAVTRAREAGKPVIVSMASYAASGGYYIAAPADYVLAHETTLTGSIGVLGGKIVLDGTFGLVGLNAETVSVGGEYATAFAASEEWSETQRAAYRAQMSDIYDDFTQRVADGRDLPLERVLEIARGRVWTGAQALDLGLVDEIGGLRDAVDAAREFAGIDPDQAIRLRRFPAQRTPVEVFQELFGVSADTAQSAARLNALMELPEVRAALEAREAATRTGVQMRSDAALPR</sequence>
<feature type="domain" description="Peptidase S49" evidence="9">
    <location>
        <begin position="140"/>
        <end position="285"/>
    </location>
</feature>
<dbReference type="Proteomes" id="UP000273675">
    <property type="component" value="Unassembled WGS sequence"/>
</dbReference>
<dbReference type="Gene3D" id="6.20.330.10">
    <property type="match status" value="2"/>
</dbReference>
<feature type="transmembrane region" description="Helical" evidence="8">
    <location>
        <begin position="21"/>
        <end position="54"/>
    </location>
</feature>
<accession>A0A495D121</accession>
<dbReference type="SUPFAM" id="SSF52096">
    <property type="entry name" value="ClpP/crotonase"/>
    <property type="match status" value="2"/>
</dbReference>
<feature type="active site" description="Nucleophile" evidence="7">
    <location>
        <position position="404"/>
    </location>
</feature>
<keyword evidence="8" id="KW-0812">Transmembrane</keyword>
<dbReference type="PIRSF" id="PIRSF001217">
    <property type="entry name" value="Protease_4_SppA"/>
    <property type="match status" value="1"/>
</dbReference>
<dbReference type="InterPro" id="IPR047272">
    <property type="entry name" value="S49_SppA_C"/>
</dbReference>
<keyword evidence="5" id="KW-0720">Serine protease</keyword>
<evidence type="ECO:0000256" key="5">
    <source>
        <dbReference type="ARBA" id="ARBA00022825"/>
    </source>
</evidence>
<dbReference type="GO" id="GO:0008236">
    <property type="term" value="F:serine-type peptidase activity"/>
    <property type="evidence" value="ECO:0007669"/>
    <property type="project" value="UniProtKB-KW"/>
</dbReference>
<dbReference type="CDD" id="cd07018">
    <property type="entry name" value="S49_SppA_67K_type"/>
    <property type="match status" value="1"/>
</dbReference>
<comment type="subcellular location">
    <subcellularLocation>
        <location evidence="1">Membrane</location>
    </subcellularLocation>
</comment>
<keyword evidence="6 8" id="KW-0472">Membrane</keyword>
<dbReference type="Pfam" id="PF01343">
    <property type="entry name" value="Peptidase_S49"/>
    <property type="match status" value="2"/>
</dbReference>
<dbReference type="InterPro" id="IPR004634">
    <property type="entry name" value="Pept_S49_pIV"/>
</dbReference>
<evidence type="ECO:0000256" key="6">
    <source>
        <dbReference type="ARBA" id="ARBA00023136"/>
    </source>
</evidence>
<evidence type="ECO:0000313" key="10">
    <source>
        <dbReference type="EMBL" id="RKQ95186.1"/>
    </source>
</evidence>
<evidence type="ECO:0000256" key="4">
    <source>
        <dbReference type="ARBA" id="ARBA00022801"/>
    </source>
</evidence>
<evidence type="ECO:0000256" key="7">
    <source>
        <dbReference type="PIRSR" id="PIRSR001217-1"/>
    </source>
</evidence>
<dbReference type="InterPro" id="IPR029045">
    <property type="entry name" value="ClpP/crotonase-like_dom_sf"/>
</dbReference>
<dbReference type="GO" id="GO:0006465">
    <property type="term" value="P:signal peptide processing"/>
    <property type="evidence" value="ECO:0007669"/>
    <property type="project" value="InterPro"/>
</dbReference>
<feature type="active site" description="Proton donor/acceptor" evidence="7">
    <location>
        <position position="209"/>
    </location>
</feature>
<gene>
    <name evidence="10" type="ORF">C7435_2873</name>
</gene>
<dbReference type="PANTHER" id="PTHR33209">
    <property type="entry name" value="PROTEASE 4"/>
    <property type="match status" value="1"/>
</dbReference>
<dbReference type="NCBIfam" id="TIGR00706">
    <property type="entry name" value="SppA_dom"/>
    <property type="match status" value="1"/>
</dbReference>
<reference evidence="10 11" key="1">
    <citation type="submission" date="2018-10" db="EMBL/GenBank/DDBJ databases">
        <title>Genomic Encyclopedia of Type Strains, Phase IV (KMG-IV): sequencing the most valuable type-strain genomes for metagenomic binning, comparative biology and taxonomic classification.</title>
        <authorList>
            <person name="Goeker M."/>
        </authorList>
    </citation>
    <scope>NUCLEOTIDE SEQUENCE [LARGE SCALE GENOMIC DNA]</scope>
    <source>
        <strain evidence="10 11">DSM 4734</strain>
    </source>
</reference>
<evidence type="ECO:0000256" key="8">
    <source>
        <dbReference type="SAM" id="Phobius"/>
    </source>
</evidence>
<evidence type="ECO:0000256" key="1">
    <source>
        <dbReference type="ARBA" id="ARBA00004370"/>
    </source>
</evidence>
<name>A0A495D121_9PROT</name>
<dbReference type="InterPro" id="IPR004635">
    <property type="entry name" value="Pept_S49_SppA"/>
</dbReference>
<keyword evidence="8" id="KW-1133">Transmembrane helix</keyword>
<evidence type="ECO:0000313" key="11">
    <source>
        <dbReference type="Proteomes" id="UP000273675"/>
    </source>
</evidence>
<comment type="caution">
    <text evidence="10">The sequence shown here is derived from an EMBL/GenBank/DDBJ whole genome shotgun (WGS) entry which is preliminary data.</text>
</comment>
<evidence type="ECO:0000256" key="3">
    <source>
        <dbReference type="ARBA" id="ARBA00022670"/>
    </source>
</evidence>
<dbReference type="GO" id="GO:0016020">
    <property type="term" value="C:membrane"/>
    <property type="evidence" value="ECO:0007669"/>
    <property type="project" value="UniProtKB-SubCell"/>
</dbReference>